<reference evidence="2 3" key="1">
    <citation type="journal article" date="2017" name="Curr. Biol.">
        <title>The Evolution of Venom by Co-option of Single-Copy Genes.</title>
        <authorList>
            <person name="Martinson E.O."/>
            <person name="Mrinalini"/>
            <person name="Kelkar Y.D."/>
            <person name="Chang C.H."/>
            <person name="Werren J.H."/>
        </authorList>
    </citation>
    <scope>NUCLEOTIDE SEQUENCE [LARGE SCALE GENOMIC DNA]</scope>
    <source>
        <strain evidence="2 3">Alberta</strain>
        <tissue evidence="2">Whole body</tissue>
    </source>
</reference>
<name>A0A232FHV5_9HYME</name>
<gene>
    <name evidence="2" type="ORF">TSAR_001827</name>
</gene>
<evidence type="ECO:0000256" key="1">
    <source>
        <dbReference type="ARBA" id="ARBA00022729"/>
    </source>
</evidence>
<dbReference type="EMBL" id="NNAY01000178">
    <property type="protein sequence ID" value="OXU30265.1"/>
    <property type="molecule type" value="Genomic_DNA"/>
</dbReference>
<dbReference type="PANTHER" id="PTHR11857">
    <property type="entry name" value="ODORANT BINDING PROTEIN-RELATED"/>
    <property type="match status" value="1"/>
</dbReference>
<dbReference type="InterPro" id="IPR036728">
    <property type="entry name" value="PBP_GOBP_sf"/>
</dbReference>
<dbReference type="Pfam" id="PF01395">
    <property type="entry name" value="PBP_GOBP"/>
    <property type="match status" value="1"/>
</dbReference>
<dbReference type="GO" id="GO:0005615">
    <property type="term" value="C:extracellular space"/>
    <property type="evidence" value="ECO:0007669"/>
    <property type="project" value="TreeGrafter"/>
</dbReference>
<dbReference type="InterPro" id="IPR006170">
    <property type="entry name" value="PBP/GOBP"/>
</dbReference>
<evidence type="ECO:0000313" key="2">
    <source>
        <dbReference type="EMBL" id="OXU30265.1"/>
    </source>
</evidence>
<keyword evidence="1" id="KW-0732">Signal</keyword>
<organism evidence="2 3">
    <name type="scientific">Trichomalopsis sarcophagae</name>
    <dbReference type="NCBI Taxonomy" id="543379"/>
    <lineage>
        <taxon>Eukaryota</taxon>
        <taxon>Metazoa</taxon>
        <taxon>Ecdysozoa</taxon>
        <taxon>Arthropoda</taxon>
        <taxon>Hexapoda</taxon>
        <taxon>Insecta</taxon>
        <taxon>Pterygota</taxon>
        <taxon>Neoptera</taxon>
        <taxon>Endopterygota</taxon>
        <taxon>Hymenoptera</taxon>
        <taxon>Apocrita</taxon>
        <taxon>Proctotrupomorpha</taxon>
        <taxon>Chalcidoidea</taxon>
        <taxon>Pteromalidae</taxon>
        <taxon>Pteromalinae</taxon>
        <taxon>Trichomalopsis</taxon>
    </lineage>
</organism>
<dbReference type="Proteomes" id="UP000215335">
    <property type="component" value="Unassembled WGS sequence"/>
</dbReference>
<accession>A0A232FHV5</accession>
<dbReference type="Gene3D" id="1.10.238.20">
    <property type="entry name" value="Pheromone/general odorant binding protein domain"/>
    <property type="match status" value="2"/>
</dbReference>
<dbReference type="CDD" id="cd23992">
    <property type="entry name" value="PBP_GOBP"/>
    <property type="match status" value="2"/>
</dbReference>
<sequence>MLLNNPLEAQSKPKDLDWKGCMAEHGMNDDVKFGDPKSRCILACVFKKEGLIKDAKVVSNMAFDMAKEDTRSSSDKDTEEKVNMCIEKDDVKSTEWGNPKTRCVLACMFKKVGVINDGKVVFDVAFDITKGEAQDSSHDKYIEEKARSQQSLADIEACASQYGVENVTRIPDNDRPFKQRDPDYECLRACLWRKQGIMKNGKFDLDKAFNHFKKTTRFPLAVFKEKQSVCVEKANQEKNECGVTRVYVYCMNGSPKARKRR</sequence>
<comment type="caution">
    <text evidence="2">The sequence shown here is derived from an EMBL/GenBank/DDBJ whole genome shotgun (WGS) entry which is preliminary data.</text>
</comment>
<proteinExistence type="predicted"/>
<evidence type="ECO:0000313" key="3">
    <source>
        <dbReference type="Proteomes" id="UP000215335"/>
    </source>
</evidence>
<dbReference type="SUPFAM" id="SSF47565">
    <property type="entry name" value="Insect pheromone/odorant-binding proteins"/>
    <property type="match status" value="3"/>
</dbReference>
<keyword evidence="3" id="KW-1185">Reference proteome</keyword>
<dbReference type="AlphaFoldDB" id="A0A232FHV5"/>
<dbReference type="GO" id="GO:0007608">
    <property type="term" value="P:sensory perception of smell"/>
    <property type="evidence" value="ECO:0007669"/>
    <property type="project" value="TreeGrafter"/>
</dbReference>
<protein>
    <submittedName>
        <fullName evidence="2">Uncharacterized protein</fullName>
    </submittedName>
</protein>
<dbReference type="GO" id="GO:0005549">
    <property type="term" value="F:odorant binding"/>
    <property type="evidence" value="ECO:0007669"/>
    <property type="project" value="InterPro"/>
</dbReference>